<feature type="compositionally biased region" description="Polar residues" evidence="6">
    <location>
        <begin position="524"/>
        <end position="549"/>
    </location>
</feature>
<feature type="region of interest" description="Disordered" evidence="6">
    <location>
        <begin position="1934"/>
        <end position="1955"/>
    </location>
</feature>
<proteinExistence type="predicted"/>
<feature type="compositionally biased region" description="Basic and acidic residues" evidence="6">
    <location>
        <begin position="1570"/>
        <end position="1588"/>
    </location>
</feature>
<feature type="region of interest" description="Disordered" evidence="6">
    <location>
        <begin position="1540"/>
        <end position="1662"/>
    </location>
</feature>
<gene>
    <name evidence="8" type="ORF">DC041_0003630</name>
</gene>
<dbReference type="SUPFAM" id="SSF50891">
    <property type="entry name" value="Cyclophilin-like"/>
    <property type="match status" value="1"/>
</dbReference>
<dbReference type="Pfam" id="PF00160">
    <property type="entry name" value="Pro_isomerase"/>
    <property type="match status" value="1"/>
</dbReference>
<dbReference type="Gene3D" id="2.40.100.10">
    <property type="entry name" value="Cyclophilin-like"/>
    <property type="match status" value="1"/>
</dbReference>
<feature type="domain" description="PPIase cyclophilin-type" evidence="7">
    <location>
        <begin position="1366"/>
        <end position="1491"/>
    </location>
</feature>
<dbReference type="GO" id="GO:0016018">
    <property type="term" value="F:cyclosporin A binding"/>
    <property type="evidence" value="ECO:0007669"/>
    <property type="project" value="TreeGrafter"/>
</dbReference>
<dbReference type="FunFam" id="2.40.100.10:FF:000025">
    <property type="entry name" value="Peptidyl-prolyl cis-trans isomerase CYP19-2"/>
    <property type="match status" value="1"/>
</dbReference>
<protein>
    <recommendedName>
        <fullName evidence="2">peptidylprolyl isomerase</fullName>
        <ecNumber evidence="2">5.2.1.8</ecNumber>
    </recommendedName>
</protein>
<comment type="caution">
    <text evidence="8">The sequence shown here is derived from an EMBL/GenBank/DDBJ whole genome shotgun (WGS) entry which is preliminary data.</text>
</comment>
<feature type="compositionally biased region" description="Polar residues" evidence="6">
    <location>
        <begin position="1589"/>
        <end position="1600"/>
    </location>
</feature>
<feature type="coiled-coil region" evidence="5">
    <location>
        <begin position="29"/>
        <end position="101"/>
    </location>
</feature>
<keyword evidence="3" id="KW-0697">Rotamase</keyword>
<feature type="compositionally biased region" description="Acidic residues" evidence="6">
    <location>
        <begin position="1787"/>
        <end position="1796"/>
    </location>
</feature>
<dbReference type="InterPro" id="IPR029000">
    <property type="entry name" value="Cyclophilin-like_dom_sf"/>
</dbReference>
<dbReference type="EMBL" id="QMKO01002505">
    <property type="protein sequence ID" value="RTG83294.1"/>
    <property type="molecule type" value="Genomic_DNA"/>
</dbReference>
<reference evidence="8 9" key="1">
    <citation type="journal article" date="2019" name="PLoS Pathog.">
        <title>Genome sequence of the bovine parasite Schistosoma bovis Tanzania.</title>
        <authorList>
            <person name="Oey H."/>
            <person name="Zakrzewski M."/>
            <person name="Gobert G."/>
            <person name="Gravermann K."/>
            <person name="Stoye J."/>
            <person name="Jones M."/>
            <person name="Mcmanus D."/>
            <person name="Krause L."/>
        </authorList>
    </citation>
    <scope>NUCLEOTIDE SEQUENCE [LARGE SCALE GENOMIC DNA]</scope>
    <source>
        <strain evidence="8 9">TAN1997</strain>
    </source>
</reference>
<feature type="compositionally biased region" description="Polar residues" evidence="6">
    <location>
        <begin position="1798"/>
        <end position="1808"/>
    </location>
</feature>
<dbReference type="Pfam" id="PF07962">
    <property type="entry name" value="Swi3"/>
    <property type="match status" value="1"/>
</dbReference>
<feature type="region of interest" description="Disordered" evidence="6">
    <location>
        <begin position="1774"/>
        <end position="1847"/>
    </location>
</feature>
<name>A0A430Q6K4_SCHBO</name>
<dbReference type="Proteomes" id="UP000290809">
    <property type="component" value="Unassembled WGS sequence"/>
</dbReference>
<dbReference type="PRINTS" id="PR00153">
    <property type="entry name" value="CSAPPISMRASE"/>
</dbReference>
<dbReference type="PROSITE" id="PS50072">
    <property type="entry name" value="CSA_PPIASE_2"/>
    <property type="match status" value="1"/>
</dbReference>
<dbReference type="InterPro" id="IPR020892">
    <property type="entry name" value="Cyclophilin-type_PPIase_CS"/>
</dbReference>
<feature type="compositionally biased region" description="Polar residues" evidence="6">
    <location>
        <begin position="104"/>
        <end position="120"/>
    </location>
</feature>
<feature type="region of interest" description="Disordered" evidence="6">
    <location>
        <begin position="104"/>
        <end position="126"/>
    </location>
</feature>
<organism evidence="8 9">
    <name type="scientific">Schistosoma bovis</name>
    <name type="common">Blood fluke</name>
    <dbReference type="NCBI Taxonomy" id="6184"/>
    <lineage>
        <taxon>Eukaryota</taxon>
        <taxon>Metazoa</taxon>
        <taxon>Spiralia</taxon>
        <taxon>Lophotrochozoa</taxon>
        <taxon>Platyhelminthes</taxon>
        <taxon>Trematoda</taxon>
        <taxon>Digenea</taxon>
        <taxon>Strigeidida</taxon>
        <taxon>Schistosomatoidea</taxon>
        <taxon>Schistosomatidae</taxon>
        <taxon>Schistosoma</taxon>
    </lineage>
</organism>
<evidence type="ECO:0000256" key="5">
    <source>
        <dbReference type="SAM" id="Coils"/>
    </source>
</evidence>
<keyword evidence="4" id="KW-0413">Isomerase</keyword>
<feature type="compositionally biased region" description="Polar residues" evidence="6">
    <location>
        <begin position="1776"/>
        <end position="1786"/>
    </location>
</feature>
<dbReference type="PROSITE" id="PS00170">
    <property type="entry name" value="CSA_PPIASE_1"/>
    <property type="match status" value="1"/>
</dbReference>
<feature type="compositionally biased region" description="Basic and acidic residues" evidence="6">
    <location>
        <begin position="1614"/>
        <end position="1630"/>
    </location>
</feature>
<dbReference type="GO" id="GO:0006974">
    <property type="term" value="P:DNA damage response"/>
    <property type="evidence" value="ECO:0007669"/>
    <property type="project" value="InterPro"/>
</dbReference>
<evidence type="ECO:0000256" key="1">
    <source>
        <dbReference type="ARBA" id="ARBA00000971"/>
    </source>
</evidence>
<dbReference type="GO" id="GO:0006457">
    <property type="term" value="P:protein folding"/>
    <property type="evidence" value="ECO:0007669"/>
    <property type="project" value="InterPro"/>
</dbReference>
<sequence>MTNGQHPVLHNQINQHSSYVERDWVMMHAKRTEGQLNRLRHSVASMRAQLQAGLRHKLECEQLRRDLEMHKNIINEGNRLRDDLREELVRVRKEAAIARSRLTSATTQRAVNSPVTSTPHAPNHHPVDEVDKMATTMMVMTNHTEHSQLHDLPSQDTIIQLRTQIEHRIRLSESLKSEVKNLRETIREMLEKELAQSHIIDSIRTEFKTLIEPFWRLLQRNYDLNQMKLLNAILNIHCITRIAKLLTIPIPDHVTMELSQFTDCDQVVADSKSQKLNRKASKSVNNSTIAKSPKKDFNESNGNIHLINSLAKPSTNQKAFEVHSSSNETSTVKSVKLSIGSNKVDLDEPGQDEILKNGSPCEVDKVELMSDYSSSESSRCGSLKFPDISPSSSDHDDDGDGAFNNNDKSKSSNGNNDDDDNNTGSDNKDLQEFSKDIFEDQNVIIQSPLRQSSITTDESNGLKDKSVNISSLSCHETSNNDFNSSVIVKDIQPAENTVSGLHSKDVKNNSQVLKEDLIISEVSSSENVTDNNKGENEVTNCSDSKTLNSPCIPKSSDKSHKMVTRSKMKNNSQIIDCSPNTSSFHSNDNFSIDLCEKSSDSKAKLILVGTSYLKTSTKPLVQQIKKLEKRSKINVILDDNVPSRVLTCPSTLSRGSSCPALSLSSSSLKSDVQLFSLLSDKYSSDILQWCDRLCSSSFLNDIPKICYRSQMLSTSTNSKTQLQVPVIVEARQTHSSPIKNKQLCKLNDEKIIRKRKVSSESHCGKKIVLDCLSTDVSLPEAANHMITDNTKPDHQYAGIKQKCINFLLSTKDSIKKAPTDLSSELKQTNMPMEIILSSLNTILTSVNYSNCSLLLNSMDEKFVSLCHGISVDHQMEMLHCYQQSTQWLLNTCNKFTEITQYSIACGVIFKLLSTNLDLVQVEWSRQFLIQYLSHLFHQAFTQQDFALYLMPHIIDNCLIAFPNLWCNVELIKNEFEFHSRTSAVVDNNDHLSFSYITTTLKTLLAWQEAREARNVCLKSDVQSNSNQVVVYRRLRQKGWLPAKASESSAPIEIHNFAFSQQTHRIRCLCLELVDTCLNVCRDHITDDSSTHVTILSKTVVDSDIIYSLRLILSAMAFVVGEEAMIGFHDEQPASVSSRSRNHQRTRRYRQVERHRQHGLLGWLLTGRLLPWLTKCLKMKDLLSNNDILNLISRLSCLITDIIIYGSHLFKTNNPGKQCNSLKQLLFDTGNQFLNILNHHKSKEIMTNKLLFIYIICSIRLIAFNPKLIIQFIGKLPLELIIKFIEQINHNELFSYLWPSTSSSSSSSSLSTTSSITHSLKDLIEQSISLVNNSSNNNNNSDNSDISAELLQQYTHTCQIILTKLSLQFCTGEYRKDGVPTGYKGTSFHRIIKDFMVQGGDFINGDGTGSFSIYGGVQFADENFEVKHCTCGMLSMANSGRDTNGCQFFITCAPCDFLDGKHVVFGRIVDGMLVLKKIENVPTGANNRPKVPASTEIAPKISASRVLSSTRISELNDSNLSYSSKVGKLSRHRLRVALDDDDSVSDKENDYTDLDISTHLPSSIPPIESTRIPRGEESSSSSDDERRLNYESSEQESNSGVTEDEAESVVNDDSNDSHVRNNRRRENDLKRDSKRRAYSPNEISEGYNTNNQHELPSGADDDAVDTDVLERLRKISKGAAKRVVKNPRPKLDPQRLLSNKGLPALLEDFKKVKFRGKGYEFQDLNRLLFVYEAWSHRLVPRMSFPEVIDRLESVGSKREIRVALHRLRNGIWPPYTSEEQAVPSDNESTSEQEDPDDAINSTKSPSTINDVYGKELNHKNETEDSTGSFNIQSPQVQPSTSFDFESRAERNKRLALERLAARKARSETINNGKLQLSTNHILKNALKAAVNTTPLLNKADTTKSFPDSPVNKKLDTDVSIDIPCSENTHTVSYNATTPTITHDNHETSPFLEGTPASPDKLPSVLYELASPCHEDESDLVIDLN</sequence>
<feature type="region of interest" description="Disordered" evidence="6">
    <location>
        <begin position="374"/>
        <end position="429"/>
    </location>
</feature>
<evidence type="ECO:0000313" key="9">
    <source>
        <dbReference type="Proteomes" id="UP000290809"/>
    </source>
</evidence>
<feature type="compositionally biased region" description="Low complexity" evidence="6">
    <location>
        <begin position="374"/>
        <end position="392"/>
    </location>
</feature>
<dbReference type="GO" id="GO:0031297">
    <property type="term" value="P:replication fork processing"/>
    <property type="evidence" value="ECO:0007669"/>
    <property type="project" value="InterPro"/>
</dbReference>
<accession>A0A430Q6K4</accession>
<dbReference type="EC" id="5.2.1.8" evidence="2"/>
<dbReference type="InterPro" id="IPR002130">
    <property type="entry name" value="Cyclophilin-type_PPIase_dom"/>
</dbReference>
<comment type="catalytic activity">
    <reaction evidence="1">
        <text>[protein]-peptidylproline (omega=180) = [protein]-peptidylproline (omega=0)</text>
        <dbReference type="Rhea" id="RHEA:16237"/>
        <dbReference type="Rhea" id="RHEA-COMP:10747"/>
        <dbReference type="Rhea" id="RHEA-COMP:10748"/>
        <dbReference type="ChEBI" id="CHEBI:83833"/>
        <dbReference type="ChEBI" id="CHEBI:83834"/>
        <dbReference type="EC" id="5.2.1.8"/>
    </reaction>
</comment>
<dbReference type="GO" id="GO:0005634">
    <property type="term" value="C:nucleus"/>
    <property type="evidence" value="ECO:0007669"/>
    <property type="project" value="InterPro"/>
</dbReference>
<feature type="region of interest" description="Disordered" evidence="6">
    <location>
        <begin position="524"/>
        <end position="560"/>
    </location>
</feature>
<dbReference type="PANTHER" id="PTHR11071:SF561">
    <property type="entry name" value="PEPTIDYL-PROLYL CIS-TRANS ISOMERASE D-RELATED"/>
    <property type="match status" value="1"/>
</dbReference>
<dbReference type="STRING" id="6184.A0A430Q6K4"/>
<keyword evidence="9" id="KW-1185">Reference proteome</keyword>
<feature type="region of interest" description="Disordered" evidence="6">
    <location>
        <begin position="277"/>
        <end position="297"/>
    </location>
</feature>
<keyword evidence="5" id="KW-0175">Coiled coil</keyword>
<evidence type="ECO:0000256" key="4">
    <source>
        <dbReference type="ARBA" id="ARBA00023235"/>
    </source>
</evidence>
<dbReference type="GO" id="GO:0003755">
    <property type="term" value="F:peptidyl-prolyl cis-trans isomerase activity"/>
    <property type="evidence" value="ECO:0007669"/>
    <property type="project" value="UniProtKB-KW"/>
</dbReference>
<dbReference type="InterPro" id="IPR012923">
    <property type="entry name" value="Csm3"/>
</dbReference>
<feature type="compositionally biased region" description="Polar residues" evidence="6">
    <location>
        <begin position="1824"/>
        <end position="1842"/>
    </location>
</feature>
<evidence type="ECO:0000259" key="7">
    <source>
        <dbReference type="PROSITE" id="PS50072"/>
    </source>
</evidence>
<evidence type="ECO:0000313" key="8">
    <source>
        <dbReference type="EMBL" id="RTG83294.1"/>
    </source>
</evidence>
<dbReference type="PANTHER" id="PTHR11071">
    <property type="entry name" value="PEPTIDYL-PROLYL CIS-TRANS ISOMERASE"/>
    <property type="match status" value="1"/>
</dbReference>
<evidence type="ECO:0000256" key="6">
    <source>
        <dbReference type="SAM" id="MobiDB-lite"/>
    </source>
</evidence>
<evidence type="ECO:0000256" key="3">
    <source>
        <dbReference type="ARBA" id="ARBA00023110"/>
    </source>
</evidence>
<dbReference type="GO" id="GO:0005737">
    <property type="term" value="C:cytoplasm"/>
    <property type="evidence" value="ECO:0007669"/>
    <property type="project" value="TreeGrafter"/>
</dbReference>
<feature type="compositionally biased region" description="Basic and acidic residues" evidence="6">
    <location>
        <begin position="1811"/>
        <end position="1821"/>
    </location>
</feature>
<evidence type="ECO:0000256" key="2">
    <source>
        <dbReference type="ARBA" id="ARBA00013194"/>
    </source>
</evidence>